<accession>A0A9N9K3X8</accession>
<gene>
    <name evidence="2" type="ORF">RFULGI_LOCUS18614</name>
</gene>
<dbReference type="AlphaFoldDB" id="A0A9N9K3X8"/>
<dbReference type="EMBL" id="CAJVPZ010083004">
    <property type="protein sequence ID" value="CAG8809624.1"/>
    <property type="molecule type" value="Genomic_DNA"/>
</dbReference>
<feature type="compositionally biased region" description="Pro residues" evidence="1">
    <location>
        <begin position="11"/>
        <end position="28"/>
    </location>
</feature>
<organism evidence="2 3">
    <name type="scientific">Racocetra fulgida</name>
    <dbReference type="NCBI Taxonomy" id="60492"/>
    <lineage>
        <taxon>Eukaryota</taxon>
        <taxon>Fungi</taxon>
        <taxon>Fungi incertae sedis</taxon>
        <taxon>Mucoromycota</taxon>
        <taxon>Glomeromycotina</taxon>
        <taxon>Glomeromycetes</taxon>
        <taxon>Diversisporales</taxon>
        <taxon>Gigasporaceae</taxon>
        <taxon>Racocetra</taxon>
    </lineage>
</organism>
<feature type="region of interest" description="Disordered" evidence="1">
    <location>
        <begin position="1"/>
        <end position="63"/>
    </location>
</feature>
<feature type="non-terminal residue" evidence="2">
    <location>
        <position position="107"/>
    </location>
</feature>
<keyword evidence="3" id="KW-1185">Reference proteome</keyword>
<proteinExistence type="predicted"/>
<protein>
    <submittedName>
        <fullName evidence="2">12744_t:CDS:1</fullName>
    </submittedName>
</protein>
<name>A0A9N9K3X8_9GLOM</name>
<evidence type="ECO:0000313" key="3">
    <source>
        <dbReference type="Proteomes" id="UP000789396"/>
    </source>
</evidence>
<sequence length="107" mass="11471">EPNHSSLKETPPNPNSPPYPKNPPPLLRPPSQSLNTRAREGSGGIGLGLKALRGPSTCGPPPVPQYPTWPGLKVSLLPLPLLRLVSGEAHSVKGPLRFRFYLATWGP</sequence>
<dbReference type="Proteomes" id="UP000789396">
    <property type="component" value="Unassembled WGS sequence"/>
</dbReference>
<comment type="caution">
    <text evidence="2">The sequence shown here is derived from an EMBL/GenBank/DDBJ whole genome shotgun (WGS) entry which is preliminary data.</text>
</comment>
<evidence type="ECO:0000256" key="1">
    <source>
        <dbReference type="SAM" id="MobiDB-lite"/>
    </source>
</evidence>
<reference evidence="2" key="1">
    <citation type="submission" date="2021-06" db="EMBL/GenBank/DDBJ databases">
        <authorList>
            <person name="Kallberg Y."/>
            <person name="Tangrot J."/>
            <person name="Rosling A."/>
        </authorList>
    </citation>
    <scope>NUCLEOTIDE SEQUENCE</scope>
    <source>
        <strain evidence="2">IN212</strain>
    </source>
</reference>
<evidence type="ECO:0000313" key="2">
    <source>
        <dbReference type="EMBL" id="CAG8809624.1"/>
    </source>
</evidence>